<dbReference type="Gene3D" id="1.25.10.10">
    <property type="entry name" value="Leucine-rich Repeat Variant"/>
    <property type="match status" value="1"/>
</dbReference>
<keyword evidence="1" id="KW-0677">Repeat</keyword>
<feature type="compositionally biased region" description="Low complexity" evidence="3">
    <location>
        <begin position="17"/>
        <end position="41"/>
    </location>
</feature>
<dbReference type="GeneTree" id="ENSGT00390000004385"/>
<feature type="compositionally biased region" description="Polar residues" evidence="3">
    <location>
        <begin position="109"/>
        <end position="121"/>
    </location>
</feature>
<reference evidence="4" key="2">
    <citation type="submission" date="2025-09" db="UniProtKB">
        <authorList>
            <consortium name="Ensembl"/>
        </authorList>
    </citation>
    <scope>IDENTIFICATION</scope>
</reference>
<dbReference type="PROSITE" id="PS50896">
    <property type="entry name" value="LISH"/>
    <property type="match status" value="1"/>
</dbReference>
<dbReference type="PANTHER" id="PTHR32059">
    <property type="entry name" value="RAB11-BINDING PROTEIN RELCH"/>
    <property type="match status" value="1"/>
</dbReference>
<dbReference type="AlphaFoldDB" id="A0A8C4PZK1"/>
<feature type="coiled-coil region" evidence="2">
    <location>
        <begin position="140"/>
        <end position="174"/>
    </location>
</feature>
<dbReference type="SUPFAM" id="SSF48371">
    <property type="entry name" value="ARM repeat"/>
    <property type="match status" value="1"/>
</dbReference>
<feature type="region of interest" description="Disordered" evidence="3">
    <location>
        <begin position="97"/>
        <end position="121"/>
    </location>
</feature>
<dbReference type="InterPro" id="IPR011989">
    <property type="entry name" value="ARM-like"/>
</dbReference>
<evidence type="ECO:0000256" key="3">
    <source>
        <dbReference type="SAM" id="MobiDB-lite"/>
    </source>
</evidence>
<dbReference type="OMA" id="NTHALIP"/>
<dbReference type="Ensembl" id="ENSEBUT00000007948.1">
    <property type="protein sequence ID" value="ENSEBUP00000007466.1"/>
    <property type="gene ID" value="ENSEBUG00000004845.1"/>
</dbReference>
<keyword evidence="5" id="KW-1185">Reference proteome</keyword>
<feature type="region of interest" description="Disordered" evidence="3">
    <location>
        <begin position="1"/>
        <end position="53"/>
    </location>
</feature>
<protein>
    <submittedName>
        <fullName evidence="4">RAB11 binding and LisH domain, coiled-coil and HEAT repeat containing</fullName>
    </submittedName>
</protein>
<dbReference type="InterPro" id="IPR040362">
    <property type="entry name" value="RELCH"/>
</dbReference>
<dbReference type="GO" id="GO:0005802">
    <property type="term" value="C:trans-Golgi network"/>
    <property type="evidence" value="ECO:0007669"/>
    <property type="project" value="InterPro"/>
</dbReference>
<evidence type="ECO:0000256" key="2">
    <source>
        <dbReference type="SAM" id="Coils"/>
    </source>
</evidence>
<reference evidence="4" key="1">
    <citation type="submission" date="2025-08" db="UniProtKB">
        <authorList>
            <consortium name="Ensembl"/>
        </authorList>
    </citation>
    <scope>IDENTIFICATION</scope>
</reference>
<dbReference type="PANTHER" id="PTHR32059:SF0">
    <property type="entry name" value="RAB11-BINDING PROTEIN RELCH"/>
    <property type="match status" value="1"/>
</dbReference>
<proteinExistence type="predicted"/>
<accession>A0A8C4PZK1</accession>
<organism evidence="4 5">
    <name type="scientific">Eptatretus burgeri</name>
    <name type="common">Inshore hagfish</name>
    <dbReference type="NCBI Taxonomy" id="7764"/>
    <lineage>
        <taxon>Eukaryota</taxon>
        <taxon>Metazoa</taxon>
        <taxon>Chordata</taxon>
        <taxon>Craniata</taxon>
        <taxon>Vertebrata</taxon>
        <taxon>Cyclostomata</taxon>
        <taxon>Myxini</taxon>
        <taxon>Myxiniformes</taxon>
        <taxon>Myxinidae</taxon>
        <taxon>Eptatretinae</taxon>
        <taxon>Eptatretus</taxon>
    </lineage>
</organism>
<evidence type="ECO:0000256" key="1">
    <source>
        <dbReference type="ARBA" id="ARBA00022737"/>
    </source>
</evidence>
<evidence type="ECO:0000313" key="5">
    <source>
        <dbReference type="Proteomes" id="UP000694388"/>
    </source>
</evidence>
<dbReference type="InterPro" id="IPR006594">
    <property type="entry name" value="LisH"/>
</dbReference>
<dbReference type="Pfam" id="PF02985">
    <property type="entry name" value="HEAT"/>
    <property type="match status" value="1"/>
</dbReference>
<dbReference type="GO" id="GO:0055037">
    <property type="term" value="C:recycling endosome"/>
    <property type="evidence" value="ECO:0007669"/>
    <property type="project" value="TreeGrafter"/>
</dbReference>
<sequence>MATAINPFLSDSEGDDSTSGSQPRPQQQPHFPEQPQQHPQRCLQADGERSGTDRRMGMDAIASYLLEEQLLLTALELHTELLEGGRDLPRLRDFFSNPANFERPAGTRDTGTSGPSPLNRVGSVSTLDSLDFTRYSDDGTREMEERVAVLEFELRKAQDTIQALRANLTSQTTDLEIPPMESKNYKQEAKTQDPIRPLEKRALNFLVNEYLLQNKYKLASITFSDENDEQDFEDWDDVGLNLPKPPALLQLYRDQASRHAMACRETSDAATSTEGDSTAIISLTAEFQQRIATLNVENLTMTARIKQLEKEIEVLHVSSFSPKTQSPCRAPSDTDREHKDVILQPDNGTVGEHEVVQSTGEDGGDRGFRVRLADLRTWSSTEPALRECAPIIPNAEPDGKKIVEGQGSNDTSFKQTCRSLPSTFLRALLSVYQTAPDTRLGSEVSCLPDSDGGAVLMLSRCLPHIVPNVLLAKREELIPLILCTACLHPNPKERDHLLHSLFNLIKRPDNQQRQMILTGCVAFARHAGPTRVDAELLPQCWEQISHKYPERRLLVAEACGALAPYLPPEMRSSLVLSMLQQMLMEDKSDTVREAVIKSLGVLMGCVDDPNKYSQGFELLTIALCDPSAKVIAATHQVFLPAFAYWAAELGRLQSHLVHTLISRIETLVREAEYGLDETQLHAHLSALQSLITALYSHVLLNSPFALDVQPSSPVPAVEVTRFPRPVSALQDVAVLVGGREKLAWLLHAFEVQLHHEGTGGWPSLLWIVNQLSRVALPGDCLTAPASDHPV</sequence>
<dbReference type="InterPro" id="IPR000357">
    <property type="entry name" value="HEAT"/>
</dbReference>
<dbReference type="InterPro" id="IPR016024">
    <property type="entry name" value="ARM-type_fold"/>
</dbReference>
<name>A0A8C4PZK1_EPTBU</name>
<evidence type="ECO:0000313" key="4">
    <source>
        <dbReference type="Ensembl" id="ENSEBUP00000007466.1"/>
    </source>
</evidence>
<dbReference type="GO" id="GO:0032367">
    <property type="term" value="P:intracellular cholesterol transport"/>
    <property type="evidence" value="ECO:0007669"/>
    <property type="project" value="InterPro"/>
</dbReference>
<keyword evidence="2" id="KW-0175">Coiled coil</keyword>
<dbReference type="SMART" id="SM00667">
    <property type="entry name" value="LisH"/>
    <property type="match status" value="1"/>
</dbReference>
<dbReference type="Proteomes" id="UP000694388">
    <property type="component" value="Unplaced"/>
</dbReference>